<comment type="caution">
    <text evidence="2">The sequence shown here is derived from an EMBL/GenBank/DDBJ whole genome shotgun (WGS) entry which is preliminary data.</text>
</comment>
<evidence type="ECO:0000256" key="1">
    <source>
        <dbReference type="SAM" id="SignalP"/>
    </source>
</evidence>
<gene>
    <name evidence="2" type="ORF">DQ392_25590</name>
</gene>
<organism evidence="2 3">
    <name type="scientific">Streptomyces reniochalinae</name>
    <dbReference type="NCBI Taxonomy" id="2250578"/>
    <lineage>
        <taxon>Bacteria</taxon>
        <taxon>Bacillati</taxon>
        <taxon>Actinomycetota</taxon>
        <taxon>Actinomycetes</taxon>
        <taxon>Kitasatosporales</taxon>
        <taxon>Streptomycetaceae</taxon>
        <taxon>Streptomyces</taxon>
    </lineage>
</organism>
<feature type="chain" id="PRO_5017018455" evidence="1">
    <location>
        <begin position="26"/>
        <end position="141"/>
    </location>
</feature>
<name>A0A367E9P2_9ACTN</name>
<dbReference type="AlphaFoldDB" id="A0A367E9P2"/>
<keyword evidence="1" id="KW-0732">Signal</keyword>
<dbReference type="OrthoDB" id="4333827at2"/>
<dbReference type="RefSeq" id="WP_114018084.1">
    <property type="nucleotide sequence ID" value="NZ_QOIM01000042.1"/>
</dbReference>
<feature type="signal peptide" evidence="1">
    <location>
        <begin position="1"/>
        <end position="25"/>
    </location>
</feature>
<accession>A0A367E9P2</accession>
<proteinExistence type="predicted"/>
<sequence>MTVRNSLAVLGTSALLALGFGGAMAPSATASAPAAPQTAQVAADAHFTAKDSRSGRTTKGVAHKSGRYGAAAPSKAASLRCWNAGISGRYFAISCSGSAYRVFVDCSNRVRYVTPVLSGSKRVTMACPGGTRALRGGAYGR</sequence>
<reference evidence="2 3" key="1">
    <citation type="submission" date="2018-06" db="EMBL/GenBank/DDBJ databases">
        <title>Streptomyces reniochalinae sp. nov. and Streptomyces diacarnus sp. nov. from marine sponges.</title>
        <authorList>
            <person name="Li L."/>
        </authorList>
    </citation>
    <scope>NUCLEOTIDE SEQUENCE [LARGE SCALE GENOMIC DNA]</scope>
    <source>
        <strain evidence="2 3">LHW50302</strain>
    </source>
</reference>
<evidence type="ECO:0000313" key="3">
    <source>
        <dbReference type="Proteomes" id="UP000253507"/>
    </source>
</evidence>
<dbReference type="EMBL" id="QOIM01000042">
    <property type="protein sequence ID" value="RCG14519.1"/>
    <property type="molecule type" value="Genomic_DNA"/>
</dbReference>
<dbReference type="Proteomes" id="UP000253507">
    <property type="component" value="Unassembled WGS sequence"/>
</dbReference>
<protein>
    <submittedName>
        <fullName evidence="2">Uncharacterized protein</fullName>
    </submittedName>
</protein>
<keyword evidence="3" id="KW-1185">Reference proteome</keyword>
<evidence type="ECO:0000313" key="2">
    <source>
        <dbReference type="EMBL" id="RCG14519.1"/>
    </source>
</evidence>